<dbReference type="Pfam" id="PF13098">
    <property type="entry name" value="Thioredoxin_2"/>
    <property type="match status" value="1"/>
</dbReference>
<feature type="domain" description="Thioredoxin-like fold" evidence="1">
    <location>
        <begin position="20"/>
        <end position="111"/>
    </location>
</feature>
<dbReference type="Gene3D" id="3.40.30.10">
    <property type="entry name" value="Glutaredoxin"/>
    <property type="match status" value="1"/>
</dbReference>
<evidence type="ECO:0000259" key="1">
    <source>
        <dbReference type="Pfam" id="PF13098"/>
    </source>
</evidence>
<dbReference type="InterPro" id="IPR012336">
    <property type="entry name" value="Thioredoxin-like_fold"/>
</dbReference>
<proteinExistence type="predicted"/>
<sequence>MELSVANFSKRIPYVPENVGSSTAILFKMNGCHWCDKIMPEFQRLSREIAFMKLYTFTVDASNDNINHWHKIQRSMKNSDQLNGFPLVMMFNSKTGKVIVYPGYMPYDQMKNNMIKFASS</sequence>
<dbReference type="EMBL" id="MN740694">
    <property type="protein sequence ID" value="QHU07991.1"/>
    <property type="molecule type" value="Genomic_DNA"/>
</dbReference>
<organism evidence="2">
    <name type="scientific">viral metagenome</name>
    <dbReference type="NCBI Taxonomy" id="1070528"/>
    <lineage>
        <taxon>unclassified sequences</taxon>
        <taxon>metagenomes</taxon>
        <taxon>organismal metagenomes</taxon>
    </lineage>
</organism>
<dbReference type="SUPFAM" id="SSF52833">
    <property type="entry name" value="Thioredoxin-like"/>
    <property type="match status" value="1"/>
</dbReference>
<dbReference type="InterPro" id="IPR036249">
    <property type="entry name" value="Thioredoxin-like_sf"/>
</dbReference>
<protein>
    <recommendedName>
        <fullName evidence="1">Thioredoxin-like fold domain-containing protein</fullName>
    </recommendedName>
</protein>
<accession>A0A6C0JSV9</accession>
<reference evidence="2" key="1">
    <citation type="journal article" date="2020" name="Nature">
        <title>Giant virus diversity and host interactions through global metagenomics.</title>
        <authorList>
            <person name="Schulz F."/>
            <person name="Roux S."/>
            <person name="Paez-Espino D."/>
            <person name="Jungbluth S."/>
            <person name="Walsh D.A."/>
            <person name="Denef V.J."/>
            <person name="McMahon K.D."/>
            <person name="Konstantinidis K.T."/>
            <person name="Eloe-Fadrosh E.A."/>
            <person name="Kyrpides N.C."/>
            <person name="Woyke T."/>
        </authorList>
    </citation>
    <scope>NUCLEOTIDE SEQUENCE</scope>
    <source>
        <strain evidence="2">GVMAG-S-1062768-28</strain>
    </source>
</reference>
<dbReference type="AlphaFoldDB" id="A0A6C0JSV9"/>
<name>A0A6C0JSV9_9ZZZZ</name>
<evidence type="ECO:0000313" key="2">
    <source>
        <dbReference type="EMBL" id="QHU07991.1"/>
    </source>
</evidence>